<organism evidence="8 9">
    <name type="scientific">Sporisorium reilianum (strain SRZ2)</name>
    <name type="common">Maize head smut fungus</name>
    <dbReference type="NCBI Taxonomy" id="999809"/>
    <lineage>
        <taxon>Eukaryota</taxon>
        <taxon>Fungi</taxon>
        <taxon>Dikarya</taxon>
        <taxon>Basidiomycota</taxon>
        <taxon>Ustilaginomycotina</taxon>
        <taxon>Ustilaginomycetes</taxon>
        <taxon>Ustilaginales</taxon>
        <taxon>Ustilaginaceae</taxon>
        <taxon>Sporisorium</taxon>
    </lineage>
</organism>
<evidence type="ECO:0000259" key="7">
    <source>
        <dbReference type="Pfam" id="PF26577"/>
    </source>
</evidence>
<feature type="active site" evidence="5">
    <location>
        <position position="243"/>
    </location>
</feature>
<feature type="active site" evidence="5">
    <location>
        <position position="282"/>
    </location>
</feature>
<dbReference type="HOGENOM" id="CLU_049366_1_0_1"/>
<keyword evidence="3 4" id="KW-0456">Lyase</keyword>
<feature type="domain" description="TSEN34 N-terminal" evidence="7">
    <location>
        <begin position="56"/>
        <end position="115"/>
    </location>
</feature>
<sequence length="343" mass="37368">MSSSSSANTLASHTIHHLSTHYPHRVQIHLHPSTSLPPSLSSLLPAPSTRGDLPVALVWTVDSVRLMRTYGVTGSFTGTLAQFPQQNVFLGMPVQLMPEEVVYLLRRARAVVVDEAGAYRASTGGERDEVRSTVKADRQGQQLDAWNERLLLRARHSPTPLNPAPPTQKDLEALPWHYTIPTTSTPLPWYTPTAHTTLSAIQPLFPYPTTPLDIGRTALYEHLRAQHLWCLNGLRFGGTFAVYPGDPLRYHSHYTAQLVLSGESVPVMTLVANGRLGTAVKKTHLVCCVRDVAVGLDAEDGEGDGEGRRAVVRGEFDVAVHGGEGTTLATFDVFSLAWAGFGT</sequence>
<dbReference type="OrthoDB" id="48041at2759"/>
<dbReference type="eggNOG" id="KOG4133">
    <property type="taxonomic scope" value="Eukaryota"/>
</dbReference>
<accession>E6ZKP2</accession>
<dbReference type="GO" id="GO:0000214">
    <property type="term" value="C:tRNA-intron endonuclease complex"/>
    <property type="evidence" value="ECO:0007669"/>
    <property type="project" value="UniProtKB-UniRule"/>
</dbReference>
<evidence type="ECO:0000313" key="9">
    <source>
        <dbReference type="Proteomes" id="UP000008867"/>
    </source>
</evidence>
<dbReference type="GO" id="GO:0000379">
    <property type="term" value="P:tRNA-type intron splice site recognition and cleavage"/>
    <property type="evidence" value="ECO:0007669"/>
    <property type="project" value="UniProtKB-UniRule"/>
</dbReference>
<proteinExistence type="inferred from homology"/>
<keyword evidence="8" id="KW-0540">Nuclease</keyword>
<dbReference type="GO" id="GO:0003676">
    <property type="term" value="F:nucleic acid binding"/>
    <property type="evidence" value="ECO:0007669"/>
    <property type="project" value="InterPro"/>
</dbReference>
<dbReference type="PIRSF" id="PIRSF017250">
    <property type="entry name" value="tRNA_splic_SEN34"/>
    <property type="match status" value="1"/>
</dbReference>
<comment type="function">
    <text evidence="4">Constitutes one of the two catalytic subunit of the tRNA-splicing endonuclease complex, a complex responsible for identification and cleavage of the splice sites in pre-tRNA. It cleaves pre-tRNA at the 5'- and 3'-splice sites to release the intron. The products are an intron and two tRNA half-molecules bearing 2',3'-cyclic phosphate and 5'-OH termini. There are no conserved sequences at the splice sites, but the intron is invariably located at the same site in the gene, placing the splice sites an invariant distance from the constant structural features of the tRNA body.</text>
</comment>
<evidence type="ECO:0000256" key="3">
    <source>
        <dbReference type="ARBA" id="ARBA00023239"/>
    </source>
</evidence>
<dbReference type="EMBL" id="FQ311430">
    <property type="protein sequence ID" value="CBQ67895.1"/>
    <property type="molecule type" value="Genomic_DNA"/>
</dbReference>
<protein>
    <recommendedName>
        <fullName evidence="4">tRNA-splicing endonuclease subunit Sen34</fullName>
        <ecNumber evidence="4">4.6.1.16</ecNumber>
    </recommendedName>
</protein>
<evidence type="ECO:0000259" key="6">
    <source>
        <dbReference type="Pfam" id="PF01974"/>
    </source>
</evidence>
<dbReference type="InterPro" id="IPR011856">
    <property type="entry name" value="tRNA_endonuc-like_dom_sf"/>
</dbReference>
<feature type="active site" evidence="5">
    <location>
        <position position="251"/>
    </location>
</feature>
<dbReference type="VEuPathDB" id="FungiDB:sr10173"/>
<dbReference type="InterPro" id="IPR016690">
    <property type="entry name" value="TSEN34"/>
</dbReference>
<dbReference type="Pfam" id="PF01974">
    <property type="entry name" value="tRNA_int_endo"/>
    <property type="match status" value="1"/>
</dbReference>
<evidence type="ECO:0000256" key="2">
    <source>
        <dbReference type="ARBA" id="ARBA00022694"/>
    </source>
</evidence>
<keyword evidence="8" id="KW-0255">Endonuclease</keyword>
<comment type="similarity">
    <text evidence="1 4">Belongs to the tRNA-intron endonuclease family.</text>
</comment>
<keyword evidence="9" id="KW-1185">Reference proteome</keyword>
<dbReference type="EC" id="4.6.1.16" evidence="4"/>
<reference evidence="8 9" key="1">
    <citation type="journal article" date="2010" name="Science">
        <title>Pathogenicity determinants in smut fungi revealed by genome comparison.</title>
        <authorList>
            <person name="Schirawski J."/>
            <person name="Mannhaupt G."/>
            <person name="Muench K."/>
            <person name="Brefort T."/>
            <person name="Schipper K."/>
            <person name="Doehlemann G."/>
            <person name="Di Stasio M."/>
            <person name="Roessel N."/>
            <person name="Mendoza-Mendoza A."/>
            <person name="Pester D."/>
            <person name="Mueller O."/>
            <person name="Winterberg B."/>
            <person name="Meyer E."/>
            <person name="Ghareeb H."/>
            <person name="Wollenberg T."/>
            <person name="Muensterkoetter M."/>
            <person name="Wong P."/>
            <person name="Walter M."/>
            <person name="Stukenbrock E."/>
            <person name="Gueldener U."/>
            <person name="Kahmann R."/>
        </authorList>
    </citation>
    <scope>NUCLEOTIDE SEQUENCE [LARGE SCALE GENOMIC DNA]</scope>
    <source>
        <strain evidence="9">SRZ2</strain>
    </source>
</reference>
<keyword evidence="2 4" id="KW-0819">tRNA processing</keyword>
<dbReference type="SUPFAM" id="SSF53032">
    <property type="entry name" value="tRNA-intron endonuclease catalytic domain-like"/>
    <property type="match status" value="1"/>
</dbReference>
<dbReference type="PANTHER" id="PTHR13070">
    <property type="entry name" value="TRNA-SPLICING ENDONUCLEASE SUBUNIT SEN34-RELATED"/>
    <property type="match status" value="1"/>
</dbReference>
<evidence type="ECO:0000313" key="8">
    <source>
        <dbReference type="EMBL" id="CBQ67895.1"/>
    </source>
</evidence>
<dbReference type="InterPro" id="IPR036167">
    <property type="entry name" value="tRNA_intron_Endo_cat-like_sf"/>
</dbReference>
<dbReference type="PANTHER" id="PTHR13070:SF0">
    <property type="entry name" value="TRNA-SPLICING ENDONUCLEASE SUBUNIT SEN34"/>
    <property type="match status" value="1"/>
</dbReference>
<dbReference type="CDD" id="cd22363">
    <property type="entry name" value="tRNA-intron_lyase_C"/>
    <property type="match status" value="1"/>
</dbReference>
<dbReference type="Pfam" id="PF26577">
    <property type="entry name" value="TSEN34_N"/>
    <property type="match status" value="1"/>
</dbReference>
<dbReference type="InterPro" id="IPR006677">
    <property type="entry name" value="tRNA_intron_Endonuc_cat-like"/>
</dbReference>
<name>E6ZKP2_SPORE</name>
<feature type="domain" description="tRNA intron endonuclease catalytic" evidence="6">
    <location>
        <begin position="217"/>
        <end position="290"/>
    </location>
</feature>
<dbReference type="AlphaFoldDB" id="E6ZKP2"/>
<evidence type="ECO:0000256" key="4">
    <source>
        <dbReference type="PIRNR" id="PIRNR017250"/>
    </source>
</evidence>
<gene>
    <name evidence="8" type="ORF">sr10173</name>
</gene>
<keyword evidence="8" id="KW-0378">Hydrolase</keyword>
<dbReference type="Gene3D" id="3.40.1350.10">
    <property type="match status" value="1"/>
</dbReference>
<evidence type="ECO:0000256" key="5">
    <source>
        <dbReference type="PIRSR" id="PIRSR017250-50"/>
    </source>
</evidence>
<dbReference type="GO" id="GO:0000213">
    <property type="term" value="F:tRNA-intron lyase activity"/>
    <property type="evidence" value="ECO:0007669"/>
    <property type="project" value="UniProtKB-UniRule"/>
</dbReference>
<evidence type="ECO:0000256" key="1">
    <source>
        <dbReference type="ARBA" id="ARBA00008078"/>
    </source>
</evidence>
<dbReference type="InterPro" id="IPR059049">
    <property type="entry name" value="TSEN34_N"/>
</dbReference>
<dbReference type="Proteomes" id="UP000008867">
    <property type="component" value="Chromosome 1"/>
</dbReference>